<evidence type="ECO:0000313" key="4">
    <source>
        <dbReference type="Proteomes" id="UP001163046"/>
    </source>
</evidence>
<dbReference type="SUPFAM" id="SSF81321">
    <property type="entry name" value="Family A G protein-coupled receptor-like"/>
    <property type="match status" value="1"/>
</dbReference>
<name>A0A9W9ZE27_9CNID</name>
<dbReference type="Gene3D" id="1.20.1070.10">
    <property type="entry name" value="Rhodopsin 7-helix transmembrane proteins"/>
    <property type="match status" value="1"/>
</dbReference>
<accession>A0A9W9ZE27</accession>
<dbReference type="Proteomes" id="UP001163046">
    <property type="component" value="Unassembled WGS sequence"/>
</dbReference>
<gene>
    <name evidence="3" type="ORF">OS493_012553</name>
</gene>
<feature type="region of interest" description="Disordered" evidence="1">
    <location>
        <begin position="214"/>
        <end position="253"/>
    </location>
</feature>
<keyword evidence="2" id="KW-0812">Transmembrane</keyword>
<feature type="transmembrane region" description="Helical" evidence="2">
    <location>
        <begin position="20"/>
        <end position="41"/>
    </location>
</feature>
<dbReference type="AlphaFoldDB" id="A0A9W9ZE27"/>
<organism evidence="3 4">
    <name type="scientific">Desmophyllum pertusum</name>
    <dbReference type="NCBI Taxonomy" id="174260"/>
    <lineage>
        <taxon>Eukaryota</taxon>
        <taxon>Metazoa</taxon>
        <taxon>Cnidaria</taxon>
        <taxon>Anthozoa</taxon>
        <taxon>Hexacorallia</taxon>
        <taxon>Scleractinia</taxon>
        <taxon>Caryophylliina</taxon>
        <taxon>Caryophylliidae</taxon>
        <taxon>Desmophyllum</taxon>
    </lineage>
</organism>
<keyword evidence="4" id="KW-1185">Reference proteome</keyword>
<keyword evidence="2" id="KW-1133">Transmembrane helix</keyword>
<evidence type="ECO:0000313" key="3">
    <source>
        <dbReference type="EMBL" id="KAJ7379806.1"/>
    </source>
</evidence>
<dbReference type="EMBL" id="MU826355">
    <property type="protein sequence ID" value="KAJ7379806.1"/>
    <property type="molecule type" value="Genomic_DNA"/>
</dbReference>
<comment type="caution">
    <text evidence="3">The sequence shown here is derived from an EMBL/GenBank/DDBJ whole genome shotgun (WGS) entry which is preliminary data.</text>
</comment>
<keyword evidence="2" id="KW-0472">Membrane</keyword>
<dbReference type="OrthoDB" id="6117944at2759"/>
<feature type="compositionally biased region" description="Basic residues" evidence="1">
    <location>
        <begin position="243"/>
        <end position="253"/>
    </location>
</feature>
<reference evidence="3" key="1">
    <citation type="submission" date="2023-01" db="EMBL/GenBank/DDBJ databases">
        <title>Genome assembly of the deep-sea coral Lophelia pertusa.</title>
        <authorList>
            <person name="Herrera S."/>
            <person name="Cordes E."/>
        </authorList>
    </citation>
    <scope>NUCLEOTIDE SEQUENCE</scope>
    <source>
        <strain evidence="3">USNM1676648</strain>
        <tissue evidence="3">Polyp</tissue>
    </source>
</reference>
<feature type="transmembrane region" description="Helical" evidence="2">
    <location>
        <begin position="47"/>
        <end position="74"/>
    </location>
</feature>
<feature type="compositionally biased region" description="Basic and acidic residues" evidence="1">
    <location>
        <begin position="220"/>
        <end position="230"/>
    </location>
</feature>
<proteinExistence type="predicted"/>
<protein>
    <submittedName>
        <fullName evidence="3">Uncharacterized protein</fullName>
    </submittedName>
</protein>
<evidence type="ECO:0000256" key="1">
    <source>
        <dbReference type="SAM" id="MobiDB-lite"/>
    </source>
</evidence>
<evidence type="ECO:0000256" key="2">
    <source>
        <dbReference type="SAM" id="Phobius"/>
    </source>
</evidence>
<sequence>MALKHPFKYRSVIRYAKGRAVKTVLAIWAFSLVFTSLTLIPGVTDEVFLIGFASFVLTVTAIIIFAYGNIFFIVRRSARWRESASYSYYAKRNKIVPCDSLKVRRTNLSKVVQKDSENMASMASTQMGSNRTKEIDVEQISDHTSKMRRVMLSGYTQFDKFRLRMTRKEAGTFPAKESRINAADIGTQSKQKLRCENTQTDAFQLSQLDWRLIKNPQSSSREKHDLKRTNTAEIDLEQGNGRKTSRKTHTGRMPLKLKRVSLADRTEKKHWQGFQRQEW</sequence>
<dbReference type="CDD" id="cd00637">
    <property type="entry name" value="7tm_classA_rhodopsin-like"/>
    <property type="match status" value="1"/>
</dbReference>